<gene>
    <name evidence="8" type="ORF">EGN60_01075</name>
    <name evidence="9" type="ORF">FJM01_00920</name>
</gene>
<dbReference type="GO" id="GO:0016020">
    <property type="term" value="C:membrane"/>
    <property type="evidence" value="ECO:0007669"/>
    <property type="project" value="UniProtKB-SubCell"/>
</dbReference>
<evidence type="ECO:0000313" key="10">
    <source>
        <dbReference type="Proteomes" id="UP000275883"/>
    </source>
</evidence>
<reference evidence="9 11" key="2">
    <citation type="submission" date="2019-06" db="EMBL/GenBank/DDBJ databases">
        <title>A comparative genomics study of ostrich specific Mycoplasmas.</title>
        <authorList>
            <person name="Botes A."/>
            <person name="Nel T."/>
        </authorList>
    </citation>
    <scope>NUCLEOTIDE SEQUENCE [LARGE SCALE GENOMIC DNA]</scope>
    <source>
        <strain evidence="9 11">Ms01</strain>
    </source>
</reference>
<dbReference type="Proteomes" id="UP000317904">
    <property type="component" value="Unassembled WGS sequence"/>
</dbReference>
<evidence type="ECO:0000256" key="1">
    <source>
        <dbReference type="ARBA" id="ARBA00004141"/>
    </source>
</evidence>
<dbReference type="AlphaFoldDB" id="A0A3G8LHG2"/>
<accession>A0A502M6L3</accession>
<dbReference type="Proteomes" id="UP000275883">
    <property type="component" value="Chromosome"/>
</dbReference>
<evidence type="ECO:0000259" key="7">
    <source>
        <dbReference type="Pfam" id="PF05154"/>
    </source>
</evidence>
<name>A0A3G8LHG2_9MOLU</name>
<evidence type="ECO:0000256" key="2">
    <source>
        <dbReference type="ARBA" id="ARBA00022692"/>
    </source>
</evidence>
<evidence type="ECO:0000256" key="4">
    <source>
        <dbReference type="ARBA" id="ARBA00023136"/>
    </source>
</evidence>
<evidence type="ECO:0000256" key="5">
    <source>
        <dbReference type="SAM" id="MobiDB-lite"/>
    </source>
</evidence>
<keyword evidence="2 6" id="KW-0812">Transmembrane</keyword>
<dbReference type="PANTHER" id="PTHR21016:SF25">
    <property type="entry name" value="TM2 DOMAIN-CONTAINING PROTEIN DDB_G0277895-RELATED"/>
    <property type="match status" value="1"/>
</dbReference>
<dbReference type="EMBL" id="CP034044">
    <property type="protein sequence ID" value="AZG68971.1"/>
    <property type="molecule type" value="Genomic_DNA"/>
</dbReference>
<feature type="region of interest" description="Disordered" evidence="5">
    <location>
        <begin position="1"/>
        <end position="45"/>
    </location>
</feature>
<keyword evidence="3 6" id="KW-1133">Transmembrane helix</keyword>
<dbReference type="InterPro" id="IPR007829">
    <property type="entry name" value="TM2"/>
</dbReference>
<evidence type="ECO:0000313" key="9">
    <source>
        <dbReference type="EMBL" id="TPI02412.1"/>
    </source>
</evidence>
<evidence type="ECO:0000256" key="6">
    <source>
        <dbReference type="SAM" id="Phobius"/>
    </source>
</evidence>
<keyword evidence="10" id="KW-1185">Reference proteome</keyword>
<sequence length="111" mass="12445">MFVPYPTYQPQPYVQSPQPQYQQPNPNQQVQDRYGYGNEEPKQLSNSKKNRTVLIILSIFFGVAGVDRLYAGRIGLALAKFFTAGGFGIWAVIDFILAVTGNMKDNEGNKI</sequence>
<organism evidence="8 10">
    <name type="scientific">Mycoplasma struthionis</name>
    <dbReference type="NCBI Taxonomy" id="538220"/>
    <lineage>
        <taxon>Bacteria</taxon>
        <taxon>Bacillati</taxon>
        <taxon>Mycoplasmatota</taxon>
        <taxon>Mollicutes</taxon>
        <taxon>Mycoplasmataceae</taxon>
        <taxon>Mycoplasma</taxon>
    </lineage>
</organism>
<feature type="transmembrane region" description="Helical" evidence="6">
    <location>
        <begin position="77"/>
        <end position="100"/>
    </location>
</feature>
<evidence type="ECO:0000313" key="11">
    <source>
        <dbReference type="Proteomes" id="UP000317904"/>
    </source>
</evidence>
<dbReference type="KEGG" id="mstr:EGN60_01075"/>
<feature type="compositionally biased region" description="Low complexity" evidence="5">
    <location>
        <begin position="1"/>
        <end position="31"/>
    </location>
</feature>
<dbReference type="PANTHER" id="PTHR21016">
    <property type="entry name" value="BETA-AMYLOID BINDING PROTEIN-RELATED"/>
    <property type="match status" value="1"/>
</dbReference>
<reference evidence="8 10" key="1">
    <citation type="submission" date="2018-11" db="EMBL/GenBank/DDBJ databases">
        <title>Genome sequence of Mycoplasma struthionis sp. nov.</title>
        <authorList>
            <person name="Spergser J."/>
        </authorList>
    </citation>
    <scope>NUCLEOTIDE SEQUENCE [LARGE SCALE GENOMIC DNA]</scope>
    <source>
        <strain evidence="8 10">237IA</strain>
    </source>
</reference>
<dbReference type="OrthoDB" id="2004788at2"/>
<dbReference type="EMBL" id="VFSY01000020">
    <property type="protein sequence ID" value="TPI02412.1"/>
    <property type="molecule type" value="Genomic_DNA"/>
</dbReference>
<protein>
    <submittedName>
        <fullName evidence="8">TM2 domain-containing protein</fullName>
    </submittedName>
</protein>
<proteinExistence type="predicted"/>
<evidence type="ECO:0000313" key="8">
    <source>
        <dbReference type="EMBL" id="AZG68971.1"/>
    </source>
</evidence>
<comment type="subcellular location">
    <subcellularLocation>
        <location evidence="1">Membrane</location>
        <topology evidence="1">Multi-pass membrane protein</topology>
    </subcellularLocation>
</comment>
<dbReference type="InterPro" id="IPR050932">
    <property type="entry name" value="TM2D1-3-like"/>
</dbReference>
<accession>A0A3G8LHG2</accession>
<feature type="domain" description="TM2" evidence="7">
    <location>
        <begin position="47"/>
        <end position="96"/>
    </location>
</feature>
<evidence type="ECO:0000256" key="3">
    <source>
        <dbReference type="ARBA" id="ARBA00022989"/>
    </source>
</evidence>
<dbReference type="Pfam" id="PF05154">
    <property type="entry name" value="TM2"/>
    <property type="match status" value="1"/>
</dbReference>
<keyword evidence="4 6" id="KW-0472">Membrane</keyword>
<feature type="transmembrane region" description="Helical" evidence="6">
    <location>
        <begin position="52"/>
        <end position="71"/>
    </location>
</feature>